<organism evidence="1 2">
    <name type="scientific">Hymenobacter busanensis</name>
    <dbReference type="NCBI Taxonomy" id="2607656"/>
    <lineage>
        <taxon>Bacteria</taxon>
        <taxon>Pseudomonadati</taxon>
        <taxon>Bacteroidota</taxon>
        <taxon>Cytophagia</taxon>
        <taxon>Cytophagales</taxon>
        <taxon>Hymenobacteraceae</taxon>
        <taxon>Hymenobacter</taxon>
    </lineage>
</organism>
<dbReference type="EMBL" id="VTWU01000002">
    <property type="protein sequence ID" value="KAA9338283.1"/>
    <property type="molecule type" value="Genomic_DNA"/>
</dbReference>
<keyword evidence="2" id="KW-1185">Reference proteome</keyword>
<accession>A0A7L5A294</accession>
<name>A0A7L5A294_9BACT</name>
<dbReference type="InterPro" id="IPR035287">
    <property type="entry name" value="DUF5362"/>
</dbReference>
<reference evidence="1 2" key="1">
    <citation type="submission" date="2019-09" db="EMBL/GenBank/DDBJ databases">
        <title>Genome sequence of Hymenobacter sp. M3.</title>
        <authorList>
            <person name="Srinivasan S."/>
        </authorList>
    </citation>
    <scope>NUCLEOTIDE SEQUENCE [LARGE SCALE GENOMIC DNA]</scope>
    <source>
        <strain evidence="1 2">M3</strain>
    </source>
</reference>
<evidence type="ECO:0000313" key="1">
    <source>
        <dbReference type="EMBL" id="KAA9338283.1"/>
    </source>
</evidence>
<protein>
    <submittedName>
        <fullName evidence="1">Uncharacterized protein</fullName>
    </submittedName>
</protein>
<proteinExistence type="predicted"/>
<dbReference type="AlphaFoldDB" id="A0A7L5A294"/>
<comment type="caution">
    <text evidence="1">The sequence shown here is derived from an EMBL/GenBank/DDBJ whole genome shotgun (WGS) entry which is preliminary data.</text>
</comment>
<dbReference type="RefSeq" id="WP_151077807.1">
    <property type="nucleotide sequence ID" value="NZ_CP047647.1"/>
</dbReference>
<sequence>MEHDYTSSTSLTLSQADQHYLSATRRWTSFLAIVGFVMTGFIVLMGLGVGLFASSMPGQMKGMGFMGIFYVLIAALYFFPCLYLMRFSSRMNTALLHNDQQALTQALANHKSFYKFIGVLMIITLALYALGIAVAMTIGLGRLVG</sequence>
<gene>
    <name evidence="1" type="ORF">F0P96_05445</name>
</gene>
<dbReference type="Pfam" id="PF17319">
    <property type="entry name" value="DUF5362"/>
    <property type="match status" value="1"/>
</dbReference>
<evidence type="ECO:0000313" key="2">
    <source>
        <dbReference type="Proteomes" id="UP000326380"/>
    </source>
</evidence>
<dbReference type="Proteomes" id="UP000326380">
    <property type="component" value="Unassembled WGS sequence"/>
</dbReference>